<dbReference type="SUPFAM" id="SSF48113">
    <property type="entry name" value="Heme-dependent peroxidases"/>
    <property type="match status" value="1"/>
</dbReference>
<comment type="caution">
    <text evidence="2">The sequence shown here is derived from an EMBL/GenBank/DDBJ whole genome shotgun (WGS) entry which is preliminary data.</text>
</comment>
<name>A0AAD4T723_9MAGN</name>
<keyword evidence="1" id="KW-0812">Transmembrane</keyword>
<evidence type="ECO:0000256" key="1">
    <source>
        <dbReference type="SAM" id="Phobius"/>
    </source>
</evidence>
<dbReference type="AlphaFoldDB" id="A0AAD4T723"/>
<evidence type="ECO:0000313" key="2">
    <source>
        <dbReference type="EMBL" id="KAI3938740.1"/>
    </source>
</evidence>
<proteinExistence type="predicted"/>
<dbReference type="InterPro" id="IPR010255">
    <property type="entry name" value="Haem_peroxidase_sf"/>
</dbReference>
<dbReference type="GO" id="GO:0006979">
    <property type="term" value="P:response to oxidative stress"/>
    <property type="evidence" value="ECO:0007669"/>
    <property type="project" value="InterPro"/>
</dbReference>
<keyword evidence="1" id="KW-1133">Transmembrane helix</keyword>
<keyword evidence="1" id="KW-0472">Membrane</keyword>
<feature type="transmembrane region" description="Helical" evidence="1">
    <location>
        <begin position="97"/>
        <end position="115"/>
    </location>
</feature>
<sequence>MDDEEAIKVLHEVYGDVEELDILVDLLAEKKINGVVISETTFFISTVMASRIVTIIYCVACFWTVSMFKEDRNGTCIDATVTKEKYNLSYYMDHTDFRSAVFVLVVVTICTLHVWRWCPCKSFHGHHFHVQQSATLIVAQSAGVVLLH</sequence>
<accession>A0AAD4T723</accession>
<dbReference type="EMBL" id="JAJJMB010005473">
    <property type="protein sequence ID" value="KAI3938740.1"/>
    <property type="molecule type" value="Genomic_DNA"/>
</dbReference>
<organism evidence="2 3">
    <name type="scientific">Papaver atlanticum</name>
    <dbReference type="NCBI Taxonomy" id="357466"/>
    <lineage>
        <taxon>Eukaryota</taxon>
        <taxon>Viridiplantae</taxon>
        <taxon>Streptophyta</taxon>
        <taxon>Embryophyta</taxon>
        <taxon>Tracheophyta</taxon>
        <taxon>Spermatophyta</taxon>
        <taxon>Magnoliopsida</taxon>
        <taxon>Ranunculales</taxon>
        <taxon>Papaveraceae</taxon>
        <taxon>Papaveroideae</taxon>
        <taxon>Papaver</taxon>
    </lineage>
</organism>
<feature type="transmembrane region" description="Helical" evidence="1">
    <location>
        <begin position="40"/>
        <end position="65"/>
    </location>
</feature>
<evidence type="ECO:0000313" key="3">
    <source>
        <dbReference type="Proteomes" id="UP001202328"/>
    </source>
</evidence>
<dbReference type="Gene3D" id="1.10.640.10">
    <property type="entry name" value="Haem peroxidase domain superfamily, animal type"/>
    <property type="match status" value="1"/>
</dbReference>
<gene>
    <name evidence="2" type="ORF">MKW98_011892</name>
</gene>
<dbReference type="Proteomes" id="UP001202328">
    <property type="component" value="Unassembled WGS sequence"/>
</dbReference>
<dbReference type="GO" id="GO:0020037">
    <property type="term" value="F:heme binding"/>
    <property type="evidence" value="ECO:0007669"/>
    <property type="project" value="InterPro"/>
</dbReference>
<protein>
    <submittedName>
        <fullName evidence="2">Uncharacterized protein</fullName>
    </submittedName>
</protein>
<dbReference type="GO" id="GO:0004601">
    <property type="term" value="F:peroxidase activity"/>
    <property type="evidence" value="ECO:0007669"/>
    <property type="project" value="InterPro"/>
</dbReference>
<dbReference type="InterPro" id="IPR037120">
    <property type="entry name" value="Haem_peroxidase_sf_animal"/>
</dbReference>
<reference evidence="2" key="1">
    <citation type="submission" date="2022-04" db="EMBL/GenBank/DDBJ databases">
        <title>A functionally conserved STORR gene fusion in Papaver species that diverged 16.8 million years ago.</title>
        <authorList>
            <person name="Catania T."/>
        </authorList>
    </citation>
    <scope>NUCLEOTIDE SEQUENCE</scope>
    <source>
        <strain evidence="2">S-188037</strain>
    </source>
</reference>
<keyword evidence="3" id="KW-1185">Reference proteome</keyword>